<organism evidence="1 2">
    <name type="scientific">Caenorhabditis tropicalis</name>
    <dbReference type="NCBI Taxonomy" id="1561998"/>
    <lineage>
        <taxon>Eukaryota</taxon>
        <taxon>Metazoa</taxon>
        <taxon>Ecdysozoa</taxon>
        <taxon>Nematoda</taxon>
        <taxon>Chromadorea</taxon>
        <taxon>Rhabditida</taxon>
        <taxon>Rhabditina</taxon>
        <taxon>Rhabditomorpha</taxon>
        <taxon>Rhabditoidea</taxon>
        <taxon>Rhabditidae</taxon>
        <taxon>Peloderinae</taxon>
        <taxon>Caenorhabditis</taxon>
    </lineage>
</organism>
<dbReference type="eggNOG" id="ENOG502STJF">
    <property type="taxonomic scope" value="Eukaryota"/>
</dbReference>
<evidence type="ECO:0000313" key="1">
    <source>
        <dbReference type="Proteomes" id="UP000095282"/>
    </source>
</evidence>
<name>A0A1I7U710_9PELO</name>
<keyword evidence="1" id="KW-1185">Reference proteome</keyword>
<sequence>MKEREEDLILKSEGHADERIYVPMLIAPKLNRLFFKMECQLSPTIPKMAPNNPTSGKDTYRNSISNNNMAFTVQLPATITKKELKMLRRDDPPIQNSLKRSFPRSIDDAIETIKKEKISIFHSAEMLAIGESTNSLI</sequence>
<dbReference type="Proteomes" id="UP000095282">
    <property type="component" value="Unplaced"/>
</dbReference>
<dbReference type="STRING" id="1561998.A0A1I7U710"/>
<proteinExistence type="predicted"/>
<accession>A0A1I7U710</accession>
<protein>
    <submittedName>
        <fullName evidence="2">Reverse transcriptase domain-containing protein</fullName>
    </submittedName>
</protein>
<dbReference type="AlphaFoldDB" id="A0A1I7U710"/>
<evidence type="ECO:0000313" key="2">
    <source>
        <dbReference type="WBParaSite" id="Csp11.Scaffold629.g15507.t1"/>
    </source>
</evidence>
<reference evidence="2" key="1">
    <citation type="submission" date="2016-11" db="UniProtKB">
        <authorList>
            <consortium name="WormBaseParasite"/>
        </authorList>
    </citation>
    <scope>IDENTIFICATION</scope>
</reference>
<dbReference type="WBParaSite" id="Csp11.Scaffold629.g15507.t1">
    <property type="protein sequence ID" value="Csp11.Scaffold629.g15507.t1"/>
    <property type="gene ID" value="Csp11.Scaffold629.g15507"/>
</dbReference>